<dbReference type="Proteomes" id="UP001597438">
    <property type="component" value="Unassembled WGS sequence"/>
</dbReference>
<keyword evidence="1" id="KW-1133">Transmembrane helix</keyword>
<accession>A0ABW5X3E3</accession>
<comment type="caution">
    <text evidence="2">The sequence shown here is derived from an EMBL/GenBank/DDBJ whole genome shotgun (WGS) entry which is preliminary data.</text>
</comment>
<protein>
    <recommendedName>
        <fullName evidence="4">DUF4083 domain-containing protein</fullName>
    </recommendedName>
</protein>
<keyword evidence="1" id="KW-0812">Transmembrane</keyword>
<evidence type="ECO:0000256" key="1">
    <source>
        <dbReference type="SAM" id="Phobius"/>
    </source>
</evidence>
<dbReference type="RefSeq" id="WP_251740369.1">
    <property type="nucleotide sequence ID" value="NZ_JBHUOJ010000007.1"/>
</dbReference>
<evidence type="ECO:0008006" key="4">
    <source>
        <dbReference type="Google" id="ProtNLM"/>
    </source>
</evidence>
<gene>
    <name evidence="2" type="ORF">ACFSYS_03410</name>
</gene>
<evidence type="ECO:0000313" key="2">
    <source>
        <dbReference type="EMBL" id="MFD2832319.1"/>
    </source>
</evidence>
<keyword evidence="3" id="KW-1185">Reference proteome</keyword>
<dbReference type="EMBL" id="JBHUOJ010000007">
    <property type="protein sequence ID" value="MFD2832319.1"/>
    <property type="molecule type" value="Genomic_DNA"/>
</dbReference>
<organism evidence="2 3">
    <name type="scientific">Christiangramia antarctica</name>
    <dbReference type="NCBI Taxonomy" id="2058158"/>
    <lineage>
        <taxon>Bacteria</taxon>
        <taxon>Pseudomonadati</taxon>
        <taxon>Bacteroidota</taxon>
        <taxon>Flavobacteriia</taxon>
        <taxon>Flavobacteriales</taxon>
        <taxon>Flavobacteriaceae</taxon>
        <taxon>Christiangramia</taxon>
    </lineage>
</organism>
<sequence>MEYLIIFLITGLAIIVGLVILIRTLRNNAQQEKLIAGIEKKLKNN</sequence>
<feature type="transmembrane region" description="Helical" evidence="1">
    <location>
        <begin position="6"/>
        <end position="25"/>
    </location>
</feature>
<evidence type="ECO:0000313" key="3">
    <source>
        <dbReference type="Proteomes" id="UP001597438"/>
    </source>
</evidence>
<reference evidence="3" key="1">
    <citation type="journal article" date="2019" name="Int. J. Syst. Evol. Microbiol.">
        <title>The Global Catalogue of Microorganisms (GCM) 10K type strain sequencing project: providing services to taxonomists for standard genome sequencing and annotation.</title>
        <authorList>
            <consortium name="The Broad Institute Genomics Platform"/>
            <consortium name="The Broad Institute Genome Sequencing Center for Infectious Disease"/>
            <person name="Wu L."/>
            <person name="Ma J."/>
        </authorList>
    </citation>
    <scope>NUCLEOTIDE SEQUENCE [LARGE SCALE GENOMIC DNA]</scope>
    <source>
        <strain evidence="3">KCTC 52925</strain>
    </source>
</reference>
<proteinExistence type="predicted"/>
<name>A0ABW5X3E3_9FLAO</name>
<keyword evidence="1" id="KW-0472">Membrane</keyword>